<dbReference type="InterPro" id="IPR052468">
    <property type="entry name" value="Dual_spec_MAPK_kinase"/>
</dbReference>
<reference evidence="13" key="1">
    <citation type="submission" date="2022-11" db="UniProtKB">
        <authorList>
            <consortium name="WormBaseParasite"/>
        </authorList>
    </citation>
    <scope>IDENTIFICATION</scope>
</reference>
<evidence type="ECO:0000256" key="5">
    <source>
        <dbReference type="ARBA" id="ARBA00022777"/>
    </source>
</evidence>
<dbReference type="Pfam" id="PF00069">
    <property type="entry name" value="Pkinase"/>
    <property type="match status" value="1"/>
</dbReference>
<dbReference type="Gene3D" id="1.10.510.10">
    <property type="entry name" value="Transferase(Phosphotransferase) domain 1"/>
    <property type="match status" value="1"/>
</dbReference>
<evidence type="ECO:0000256" key="4">
    <source>
        <dbReference type="ARBA" id="ARBA00022741"/>
    </source>
</evidence>
<evidence type="ECO:0000313" key="13">
    <source>
        <dbReference type="WBParaSite" id="nRc.2.0.1.t06827-RA"/>
    </source>
</evidence>
<name>A0A915HZ29_ROMCU</name>
<accession>A0A915HZ29</accession>
<keyword evidence="2" id="KW-0597">Phosphoprotein</keyword>
<evidence type="ECO:0000256" key="9">
    <source>
        <dbReference type="ARBA" id="ARBA00049299"/>
    </source>
</evidence>
<evidence type="ECO:0000313" key="12">
    <source>
        <dbReference type="Proteomes" id="UP000887565"/>
    </source>
</evidence>
<dbReference type="GO" id="GO:0006950">
    <property type="term" value="P:response to stress"/>
    <property type="evidence" value="ECO:0007669"/>
    <property type="project" value="UniProtKB-ARBA"/>
</dbReference>
<evidence type="ECO:0000256" key="1">
    <source>
        <dbReference type="ARBA" id="ARBA00022527"/>
    </source>
</evidence>
<evidence type="ECO:0000256" key="6">
    <source>
        <dbReference type="ARBA" id="ARBA00022840"/>
    </source>
</evidence>
<sequence length="181" mass="20479">MSLSFYKEPSAQASKKIKKPDSHARVFRHNFKKMEENVKPSNILLNRDGTIKLCDFGISGRLVDSKAATQTAGCAAYMAPERIQPPDPTNANYDVRADVWSLGISLVEMALGRFPYGVCENHFEILTKILLTDSPTLSPKDGFTPTFCNFLSQCLAKNFNKRPKYPQLLQRERFLDCLKKE</sequence>
<protein>
    <submittedName>
        <fullName evidence="13">Protein kinase domain-containing protein</fullName>
    </submittedName>
</protein>
<comment type="catalytic activity">
    <reaction evidence="10">
        <text>L-tyrosyl-[protein] + ATP = O-phospho-L-tyrosyl-[protein] + ADP + H(+)</text>
        <dbReference type="Rhea" id="RHEA:10596"/>
        <dbReference type="Rhea" id="RHEA-COMP:10136"/>
        <dbReference type="Rhea" id="RHEA-COMP:20101"/>
        <dbReference type="ChEBI" id="CHEBI:15378"/>
        <dbReference type="ChEBI" id="CHEBI:30616"/>
        <dbReference type="ChEBI" id="CHEBI:46858"/>
        <dbReference type="ChEBI" id="CHEBI:61978"/>
        <dbReference type="ChEBI" id="CHEBI:456216"/>
        <dbReference type="EC" id="2.7.12.2"/>
    </reaction>
</comment>
<dbReference type="Proteomes" id="UP000887565">
    <property type="component" value="Unplaced"/>
</dbReference>
<dbReference type="InterPro" id="IPR000719">
    <property type="entry name" value="Prot_kinase_dom"/>
</dbReference>
<evidence type="ECO:0000256" key="2">
    <source>
        <dbReference type="ARBA" id="ARBA00022553"/>
    </source>
</evidence>
<evidence type="ECO:0000256" key="10">
    <source>
        <dbReference type="ARBA" id="ARBA00051693"/>
    </source>
</evidence>
<evidence type="ECO:0000256" key="3">
    <source>
        <dbReference type="ARBA" id="ARBA00022679"/>
    </source>
</evidence>
<keyword evidence="3" id="KW-0808">Transferase</keyword>
<dbReference type="WBParaSite" id="nRc.2.0.1.t06827-RA">
    <property type="protein sequence ID" value="nRc.2.0.1.t06827-RA"/>
    <property type="gene ID" value="nRc.2.0.1.g06827"/>
</dbReference>
<dbReference type="InterPro" id="IPR011009">
    <property type="entry name" value="Kinase-like_dom_sf"/>
</dbReference>
<comment type="catalytic activity">
    <reaction evidence="8">
        <text>L-seryl-[protein] + ATP = O-phospho-L-seryl-[protein] + ADP + H(+)</text>
        <dbReference type="Rhea" id="RHEA:17989"/>
        <dbReference type="Rhea" id="RHEA-COMP:9863"/>
        <dbReference type="Rhea" id="RHEA-COMP:11604"/>
        <dbReference type="ChEBI" id="CHEBI:15378"/>
        <dbReference type="ChEBI" id="CHEBI:29999"/>
        <dbReference type="ChEBI" id="CHEBI:30616"/>
        <dbReference type="ChEBI" id="CHEBI:83421"/>
        <dbReference type="ChEBI" id="CHEBI:456216"/>
        <dbReference type="EC" id="2.7.12.2"/>
    </reaction>
</comment>
<dbReference type="PANTHER" id="PTHR47238:SF2">
    <property type="entry name" value="DUAL SPECIFICITY MITOGEN-ACTIVATED PROTEIN KINASE KINASE HEMIPTEROUS"/>
    <property type="match status" value="1"/>
</dbReference>
<dbReference type="SMART" id="SM00220">
    <property type="entry name" value="S_TKc"/>
    <property type="match status" value="1"/>
</dbReference>
<dbReference type="AlphaFoldDB" id="A0A915HZ29"/>
<dbReference type="GO" id="GO:0004708">
    <property type="term" value="F:MAP kinase kinase activity"/>
    <property type="evidence" value="ECO:0007669"/>
    <property type="project" value="UniProtKB-EC"/>
</dbReference>
<dbReference type="OMA" id="FENESHY"/>
<keyword evidence="4" id="KW-0547">Nucleotide-binding</keyword>
<proteinExistence type="predicted"/>
<evidence type="ECO:0000259" key="11">
    <source>
        <dbReference type="PROSITE" id="PS50011"/>
    </source>
</evidence>
<keyword evidence="7" id="KW-0829">Tyrosine-protein kinase</keyword>
<evidence type="ECO:0000256" key="7">
    <source>
        <dbReference type="ARBA" id="ARBA00023137"/>
    </source>
</evidence>
<keyword evidence="1" id="KW-0723">Serine/threonine-protein kinase</keyword>
<evidence type="ECO:0000256" key="8">
    <source>
        <dbReference type="ARBA" id="ARBA00049014"/>
    </source>
</evidence>
<dbReference type="GO" id="GO:0004713">
    <property type="term" value="F:protein tyrosine kinase activity"/>
    <property type="evidence" value="ECO:0007669"/>
    <property type="project" value="UniProtKB-KW"/>
</dbReference>
<keyword evidence="12" id="KW-1185">Reference proteome</keyword>
<dbReference type="SUPFAM" id="SSF56112">
    <property type="entry name" value="Protein kinase-like (PK-like)"/>
    <property type="match status" value="1"/>
</dbReference>
<dbReference type="GO" id="GO:0005524">
    <property type="term" value="F:ATP binding"/>
    <property type="evidence" value="ECO:0007669"/>
    <property type="project" value="UniProtKB-KW"/>
</dbReference>
<comment type="catalytic activity">
    <reaction evidence="9">
        <text>L-threonyl-[protein] + ATP = O-phospho-L-threonyl-[protein] + ADP + H(+)</text>
        <dbReference type="Rhea" id="RHEA:46608"/>
        <dbReference type="Rhea" id="RHEA-COMP:11060"/>
        <dbReference type="Rhea" id="RHEA-COMP:11605"/>
        <dbReference type="ChEBI" id="CHEBI:15378"/>
        <dbReference type="ChEBI" id="CHEBI:30013"/>
        <dbReference type="ChEBI" id="CHEBI:30616"/>
        <dbReference type="ChEBI" id="CHEBI:61977"/>
        <dbReference type="ChEBI" id="CHEBI:456216"/>
        <dbReference type="EC" id="2.7.12.2"/>
    </reaction>
</comment>
<organism evidence="12 13">
    <name type="scientific">Romanomermis culicivorax</name>
    <name type="common">Nematode worm</name>
    <dbReference type="NCBI Taxonomy" id="13658"/>
    <lineage>
        <taxon>Eukaryota</taxon>
        <taxon>Metazoa</taxon>
        <taxon>Ecdysozoa</taxon>
        <taxon>Nematoda</taxon>
        <taxon>Enoplea</taxon>
        <taxon>Dorylaimia</taxon>
        <taxon>Mermithida</taxon>
        <taxon>Mermithoidea</taxon>
        <taxon>Mermithidae</taxon>
        <taxon>Romanomermis</taxon>
    </lineage>
</organism>
<keyword evidence="5" id="KW-0418">Kinase</keyword>
<dbReference type="PANTHER" id="PTHR47238">
    <property type="entry name" value="MITOGEN-ACTIVATED PROTEIN KINASE KINASE 5"/>
    <property type="match status" value="1"/>
</dbReference>
<feature type="domain" description="Protein kinase" evidence="11">
    <location>
        <begin position="1"/>
        <end position="175"/>
    </location>
</feature>
<keyword evidence="6" id="KW-0067">ATP-binding</keyword>
<dbReference type="PROSITE" id="PS50011">
    <property type="entry name" value="PROTEIN_KINASE_DOM"/>
    <property type="match status" value="1"/>
</dbReference>
<dbReference type="GO" id="GO:0004674">
    <property type="term" value="F:protein serine/threonine kinase activity"/>
    <property type="evidence" value="ECO:0007669"/>
    <property type="project" value="UniProtKB-KW"/>
</dbReference>